<feature type="domain" description="SGNH hydrolase-type esterase" evidence="2">
    <location>
        <begin position="918"/>
        <end position="1090"/>
    </location>
</feature>
<dbReference type="SUPFAM" id="SSF51126">
    <property type="entry name" value="Pectin lyase-like"/>
    <property type="match status" value="2"/>
</dbReference>
<protein>
    <submittedName>
        <fullName evidence="3">SGNH/GDSL hydrolase family protein</fullName>
    </submittedName>
</protein>
<keyword evidence="3" id="KW-0378">Hydrolase</keyword>
<accession>A0ABW0I2K2</accession>
<dbReference type="PANTHER" id="PTHR30383">
    <property type="entry name" value="THIOESTERASE 1/PROTEASE 1/LYSOPHOSPHOLIPASE L1"/>
    <property type="match status" value="1"/>
</dbReference>
<dbReference type="InterPro" id="IPR051532">
    <property type="entry name" value="Ester_Hydrolysis_Enzymes"/>
</dbReference>
<dbReference type="Gene3D" id="3.40.50.1110">
    <property type="entry name" value="SGNH hydrolase"/>
    <property type="match status" value="1"/>
</dbReference>
<dbReference type="Proteomes" id="UP001596113">
    <property type="component" value="Unassembled WGS sequence"/>
</dbReference>
<reference evidence="4" key="1">
    <citation type="journal article" date="2019" name="Int. J. Syst. Evol. Microbiol.">
        <title>The Global Catalogue of Microorganisms (GCM) 10K type strain sequencing project: providing services to taxonomists for standard genome sequencing and annotation.</title>
        <authorList>
            <consortium name="The Broad Institute Genomics Platform"/>
            <consortium name="The Broad Institute Genome Sequencing Center for Infectious Disease"/>
            <person name="Wu L."/>
            <person name="Ma J."/>
        </authorList>
    </citation>
    <scope>NUCLEOTIDE SEQUENCE [LARGE SCALE GENOMIC DNA]</scope>
    <source>
        <strain evidence="4">CGMCC 1.18575</strain>
    </source>
</reference>
<dbReference type="SUPFAM" id="SSF52266">
    <property type="entry name" value="SGNH hydrolase"/>
    <property type="match status" value="1"/>
</dbReference>
<dbReference type="EMBL" id="JBHSMI010000062">
    <property type="protein sequence ID" value="MFC5406818.1"/>
    <property type="molecule type" value="Genomic_DNA"/>
</dbReference>
<dbReference type="InterPro" id="IPR036514">
    <property type="entry name" value="SGNH_hydro_sf"/>
</dbReference>
<evidence type="ECO:0000313" key="4">
    <source>
        <dbReference type="Proteomes" id="UP001596113"/>
    </source>
</evidence>
<dbReference type="Pfam" id="PF13472">
    <property type="entry name" value="Lipase_GDSL_2"/>
    <property type="match status" value="1"/>
</dbReference>
<keyword evidence="4" id="KW-1185">Reference proteome</keyword>
<dbReference type="SMART" id="SM00710">
    <property type="entry name" value="PbH1"/>
    <property type="match status" value="6"/>
</dbReference>
<comment type="caution">
    <text evidence="3">The sequence shown here is derived from an EMBL/GenBank/DDBJ whole genome shotgun (WGS) entry which is preliminary data.</text>
</comment>
<sequence>MNSRLWRMTIGFALILLLTAPHLTGFPSAYAASQTYYVSFSSGNDSNDGLSAATPWKTLGKVSSLAFGAGDAILLKKGDTWTGETLYLNGNGSSSNWITLSSYGTGTAKPVITPYTSVAAIPAANPTNLAANGLLYAVYLHNAAGWKISGLEIGYAKSGIVYVNDTSGSRDGLWIENCYIHDIVKWPMNPFPSADNRLAALQIMSYSVGIYTHLDESSASNQRLKNVTVNNVTIERTDGPLEIRKADNVSIEGIHTNESYREGVQLTGINVGYAGTPVGLLKDSVILNSGTSGMAWGTAGLQFNAVENFVADNVEIGYTRSPNNIDGVGVDYEGLNKNVTVQNSYIHDNADEAVMVYRNPQWSGGVENVNTSLINNVFQNNGINNDGSPHAAFLVQQFNYTNGGTVSGNTIIKTSRAQSLNMIVERTPQFNEYWPTGSYSLSNNTVKLPNGNILNYASTGFSGTQGKNGWTYRQFNGSTISDLTWNNTDQTWQGSATFLLVGEDWMHPATGYATERIWTAPASENIRITGNPKKTDSALGNGVITSIWKNGTQIWAQAVTTTTGVQHDMQVSVNAGDTIAFVLDPNGDSSYDKTTWNPVVEEIKQTTYTANTDFGPQQGMYGWRYVENNGSAETNMTWNGTAGVWSGSVNKLLIGSDWQHPAIGIQSQRKWISPSSGTVRIAGTVRKYDSASGNGIIASVWKNGTKIWGDTAVTTLTGTSHDFTTTVTAGDALYFKIDANGEPSNDKTYWNPTISLTPSFSFDEMMAPYWSGSTMYNESVQMISTGGLAAEAPLLFHPTGTITVKNAQLGTTYAQGTDWTYDGATNKIKLTSGSAAAYMNSSDFYPVTPPSGCFTVPKVGGGNVLGCEGEYFHDRQLAVSYSHNSNVWSGSIPVYQGGNLPRSIGKLTAGQPLGITLYGDSISVGHSASGVEGAAPGLPNWGTLATVKLQANYGSNLTFRNPSVSGQTSSWGATNVHSLVSTNHPDLVIIAFGMNDGTGVVAPATFKSNVQAIINDVRATNANAEFILVSPTLANPETGYAGNQADYKAVLQQLVSSGTVLMDMTGLHQTLLGAKRFQDMTGNNVNHPNDFLVRAYAQSLSALLIP</sequence>
<dbReference type="InterPro" id="IPR011050">
    <property type="entry name" value="Pectin_lyase_fold/virulence"/>
</dbReference>
<evidence type="ECO:0000256" key="1">
    <source>
        <dbReference type="SAM" id="SignalP"/>
    </source>
</evidence>
<dbReference type="GO" id="GO:0016787">
    <property type="term" value="F:hydrolase activity"/>
    <property type="evidence" value="ECO:0007669"/>
    <property type="project" value="UniProtKB-KW"/>
</dbReference>
<evidence type="ECO:0000313" key="3">
    <source>
        <dbReference type="EMBL" id="MFC5406818.1"/>
    </source>
</evidence>
<feature type="chain" id="PRO_5046085537" evidence="1">
    <location>
        <begin position="32"/>
        <end position="1106"/>
    </location>
</feature>
<organism evidence="3 4">
    <name type="scientific">Cohnella soli</name>
    <dbReference type="NCBI Taxonomy" id="425005"/>
    <lineage>
        <taxon>Bacteria</taxon>
        <taxon>Bacillati</taxon>
        <taxon>Bacillota</taxon>
        <taxon>Bacilli</taxon>
        <taxon>Bacillales</taxon>
        <taxon>Paenibacillaceae</taxon>
        <taxon>Cohnella</taxon>
    </lineage>
</organism>
<dbReference type="CDD" id="cd00229">
    <property type="entry name" value="SGNH_hydrolase"/>
    <property type="match status" value="1"/>
</dbReference>
<feature type="signal peptide" evidence="1">
    <location>
        <begin position="1"/>
        <end position="31"/>
    </location>
</feature>
<evidence type="ECO:0000259" key="2">
    <source>
        <dbReference type="Pfam" id="PF13472"/>
    </source>
</evidence>
<proteinExistence type="predicted"/>
<gene>
    <name evidence="3" type="ORF">ACFPOF_29180</name>
</gene>
<name>A0ABW0I2K2_9BACL</name>
<keyword evidence="1" id="KW-0732">Signal</keyword>
<dbReference type="InterPro" id="IPR006626">
    <property type="entry name" value="PbH1"/>
</dbReference>
<dbReference type="RefSeq" id="WP_378138925.1">
    <property type="nucleotide sequence ID" value="NZ_JBHSMI010000062.1"/>
</dbReference>
<dbReference type="InterPro" id="IPR013830">
    <property type="entry name" value="SGNH_hydro"/>
</dbReference>